<dbReference type="EMBL" id="JARKIB010000503">
    <property type="protein sequence ID" value="KAJ7703365.1"/>
    <property type="molecule type" value="Genomic_DNA"/>
</dbReference>
<protein>
    <submittedName>
        <fullName evidence="2">Uncharacterized protein</fullName>
    </submittedName>
</protein>
<keyword evidence="3" id="KW-1185">Reference proteome</keyword>
<dbReference type="AlphaFoldDB" id="A0AAD7GRF3"/>
<feature type="region of interest" description="Disordered" evidence="1">
    <location>
        <begin position="343"/>
        <end position="422"/>
    </location>
</feature>
<accession>A0AAD7GRF3</accession>
<evidence type="ECO:0000313" key="3">
    <source>
        <dbReference type="Proteomes" id="UP001215598"/>
    </source>
</evidence>
<sequence>MAQGRSGDHGTSHRPAAAELLAAELLDALRLFELHMAVVEDLSRQHATEVVDWSRMSRKTKKENGKLSSVYQHSETKVLTIEGVLATMIAAEQEKSREKDVNEMEMSVAQWIVDGLSIQRSQVLAIALLKSHREHPLADTWASATKLRDTLNADLKKFRERQREIYPHLKLSALDVDEPELTAIQLPSYRMKHGHWPISDDPQDQDWQLQQAEIKLRCTEADNGILAVRAASLALSAVKKARDLDYRGQAGVTRSQRNLQKAELMKTFEITMYNNSRTALIHLGYMDKNAVEPYRPLTPRDTRRKETHLHRVKGDSRLFDGTAWYLQSGVTISRIALASSLSRGKGEAEDDEPQLLVGTQTRKRAGGARWNQRSPKRMRDIAPDDVEVESSASEVEGSDMEMSPSKRAKGKGKEKEKGKGKKSDGWIWMESLMRRQSLSDEKLAAYKEESDRVQWFRAEAEMYRWLEQYERKHAELMRVIERFRRDGEVWAGLGDREEAQNGGVSGAATFARMQAAMYRRLEHNAKLTFKDAESGAHHDWVSATSFDELVVKIDEWRKVVFKWMDDMDIYRAYKDF</sequence>
<reference evidence="2" key="1">
    <citation type="submission" date="2023-03" db="EMBL/GenBank/DDBJ databases">
        <title>Massive genome expansion in bonnet fungi (Mycena s.s.) driven by repeated elements and novel gene families across ecological guilds.</title>
        <authorList>
            <consortium name="Lawrence Berkeley National Laboratory"/>
            <person name="Harder C.B."/>
            <person name="Miyauchi S."/>
            <person name="Viragh M."/>
            <person name="Kuo A."/>
            <person name="Thoen E."/>
            <person name="Andreopoulos B."/>
            <person name="Lu D."/>
            <person name="Skrede I."/>
            <person name="Drula E."/>
            <person name="Henrissat B."/>
            <person name="Morin E."/>
            <person name="Kohler A."/>
            <person name="Barry K."/>
            <person name="LaButti K."/>
            <person name="Morin E."/>
            <person name="Salamov A."/>
            <person name="Lipzen A."/>
            <person name="Mereny Z."/>
            <person name="Hegedus B."/>
            <person name="Baldrian P."/>
            <person name="Stursova M."/>
            <person name="Weitz H."/>
            <person name="Taylor A."/>
            <person name="Grigoriev I.V."/>
            <person name="Nagy L.G."/>
            <person name="Martin F."/>
            <person name="Kauserud H."/>
        </authorList>
    </citation>
    <scope>NUCLEOTIDE SEQUENCE</scope>
    <source>
        <strain evidence="2">CBHHK182m</strain>
    </source>
</reference>
<dbReference type="Proteomes" id="UP001215598">
    <property type="component" value="Unassembled WGS sequence"/>
</dbReference>
<name>A0AAD7GRF3_9AGAR</name>
<evidence type="ECO:0000313" key="2">
    <source>
        <dbReference type="EMBL" id="KAJ7703365.1"/>
    </source>
</evidence>
<proteinExistence type="predicted"/>
<feature type="compositionally biased region" description="Basic and acidic residues" evidence="1">
    <location>
        <begin position="411"/>
        <end position="422"/>
    </location>
</feature>
<evidence type="ECO:0000256" key="1">
    <source>
        <dbReference type="SAM" id="MobiDB-lite"/>
    </source>
</evidence>
<gene>
    <name evidence="2" type="ORF">B0H16DRAFT_1747963</name>
</gene>
<comment type="caution">
    <text evidence="2">The sequence shown here is derived from an EMBL/GenBank/DDBJ whole genome shotgun (WGS) entry which is preliminary data.</text>
</comment>
<organism evidence="2 3">
    <name type="scientific">Mycena metata</name>
    <dbReference type="NCBI Taxonomy" id="1033252"/>
    <lineage>
        <taxon>Eukaryota</taxon>
        <taxon>Fungi</taxon>
        <taxon>Dikarya</taxon>
        <taxon>Basidiomycota</taxon>
        <taxon>Agaricomycotina</taxon>
        <taxon>Agaricomycetes</taxon>
        <taxon>Agaricomycetidae</taxon>
        <taxon>Agaricales</taxon>
        <taxon>Marasmiineae</taxon>
        <taxon>Mycenaceae</taxon>
        <taxon>Mycena</taxon>
    </lineage>
</organism>